<comment type="function">
    <text evidence="6">Ligates lysine onto the cytidine present at position 34 of the AUA codon-specific tRNA(Ile) that contains the anticodon CAU, in an ATP-dependent manner. Cytidine is converted to lysidine, thus changing the amino acid specificity of the tRNA from methionine to isoleucine.</text>
</comment>
<comment type="subcellular location">
    <subcellularLocation>
        <location evidence="6">Cytoplasm</location>
    </subcellularLocation>
</comment>
<evidence type="ECO:0000256" key="2">
    <source>
        <dbReference type="ARBA" id="ARBA00022694"/>
    </source>
</evidence>
<dbReference type="EMBL" id="CP123443">
    <property type="protein sequence ID" value="WGK69609.1"/>
    <property type="molecule type" value="Genomic_DNA"/>
</dbReference>
<dbReference type="Gene3D" id="3.40.50.620">
    <property type="entry name" value="HUPs"/>
    <property type="match status" value="1"/>
</dbReference>
<dbReference type="InterPro" id="IPR014729">
    <property type="entry name" value="Rossmann-like_a/b/a_fold"/>
</dbReference>
<sequence>MADRPVFPAPGAPKPLLHKNVSNNERLKLLPVRLQGAARLLVPGPLVVGLSGGLDSCALLHLLCCVIDRRKNPIHPCYIDHGIRPDPPEARAGALPEYCRSLGLELQIYRVRDGWLRREATRRGLSLEDLARSERYRRLQHYLYNLCGLYNLRGATESRTERVPEALAGAIVLAHHGDDQAENFFMNLGRGAGPGALAGMREWLRRPVCDRMLSLWRPLLSEGLRCGRRDLQNWAELHGLPHWEDSGNFDQVTLRNFYRWQVVPQLKRLLPGILQGVRRSQQHLALLEDWLEEERSLLRSQLCVTTGPEGGLCAEWSGSFSALGKPLQVELCFLLFDELRCGEQRRKRLPLDFANELLRQWQSHCRQGRKKPFGLRAHGCLWQLSPKGIRACTI</sequence>
<feature type="binding site" evidence="6">
    <location>
        <begin position="51"/>
        <end position="56"/>
    </location>
    <ligand>
        <name>ATP</name>
        <dbReference type="ChEBI" id="CHEBI:30616"/>
    </ligand>
</feature>
<accession>A0ABY8MLC4</accession>
<protein>
    <recommendedName>
        <fullName evidence="6">tRNA(Ile)-lysidine synthase</fullName>
        <ecNumber evidence="6">6.3.4.19</ecNumber>
    </recommendedName>
    <alternativeName>
        <fullName evidence="6">tRNA(Ile)-2-lysyl-cytidine synthase</fullName>
    </alternativeName>
    <alternativeName>
        <fullName evidence="6">tRNA(Ile)-lysidine synthetase</fullName>
    </alternativeName>
</protein>
<feature type="domain" description="tRNA(Ile)-lysidine/2-thiocytidine synthase N-terminal" evidence="7">
    <location>
        <begin position="46"/>
        <end position="143"/>
    </location>
</feature>
<evidence type="ECO:0000256" key="4">
    <source>
        <dbReference type="ARBA" id="ARBA00022840"/>
    </source>
</evidence>
<evidence type="ECO:0000259" key="7">
    <source>
        <dbReference type="Pfam" id="PF01171"/>
    </source>
</evidence>
<evidence type="ECO:0000256" key="5">
    <source>
        <dbReference type="ARBA" id="ARBA00048539"/>
    </source>
</evidence>
<dbReference type="NCBIfam" id="TIGR02432">
    <property type="entry name" value="lysidine_TilS_N"/>
    <property type="match status" value="1"/>
</dbReference>
<comment type="domain">
    <text evidence="6">The N-terminal region contains the highly conserved SGGXDS motif, predicted to be a P-loop motif involved in ATP binding.</text>
</comment>
<organism evidence="8 9">
    <name type="scientific">Candidatus Haliotispira prima</name>
    <dbReference type="NCBI Taxonomy" id="3034016"/>
    <lineage>
        <taxon>Bacteria</taxon>
        <taxon>Pseudomonadati</taxon>
        <taxon>Spirochaetota</taxon>
        <taxon>Spirochaetia</taxon>
        <taxon>Spirochaetales</taxon>
        <taxon>Spirochaetaceae</taxon>
        <taxon>Candidatus Haliotispira</taxon>
    </lineage>
</organism>
<dbReference type="InterPro" id="IPR011063">
    <property type="entry name" value="TilS/TtcA_N"/>
</dbReference>
<keyword evidence="4 6" id="KW-0067">ATP-binding</keyword>
<gene>
    <name evidence="6 8" type="primary">tilS</name>
    <name evidence="8" type="ORF">P0082_01750</name>
</gene>
<dbReference type="PANTHER" id="PTHR43033">
    <property type="entry name" value="TRNA(ILE)-LYSIDINE SYNTHASE-RELATED"/>
    <property type="match status" value="1"/>
</dbReference>
<evidence type="ECO:0000256" key="6">
    <source>
        <dbReference type="HAMAP-Rule" id="MF_01161"/>
    </source>
</evidence>
<dbReference type="CDD" id="cd01992">
    <property type="entry name" value="TilS_N"/>
    <property type="match status" value="1"/>
</dbReference>
<evidence type="ECO:0000256" key="3">
    <source>
        <dbReference type="ARBA" id="ARBA00022741"/>
    </source>
</evidence>
<dbReference type="InterPro" id="IPR012094">
    <property type="entry name" value="tRNA_Ile_lys_synt"/>
</dbReference>
<dbReference type="Proteomes" id="UP001228690">
    <property type="component" value="Chromosome"/>
</dbReference>
<evidence type="ECO:0000313" key="8">
    <source>
        <dbReference type="EMBL" id="WGK69609.1"/>
    </source>
</evidence>
<proteinExistence type="inferred from homology"/>
<reference evidence="8 9" key="1">
    <citation type="submission" date="2023-04" db="EMBL/GenBank/DDBJ databases">
        <title>Spirochaete genome identified in red abalone sample constitutes a novel genus.</title>
        <authorList>
            <person name="Sharma S.P."/>
            <person name="Purcell C.M."/>
            <person name="Hyde J.R."/>
            <person name="Severin A.J."/>
        </authorList>
    </citation>
    <scope>NUCLEOTIDE SEQUENCE [LARGE SCALE GENOMIC DNA]</scope>
    <source>
        <strain evidence="8 9">SP-2023</strain>
    </source>
</reference>
<dbReference type="Pfam" id="PF01171">
    <property type="entry name" value="ATP_bind_3"/>
    <property type="match status" value="2"/>
</dbReference>
<dbReference type="PANTHER" id="PTHR43033:SF1">
    <property type="entry name" value="TRNA(ILE)-LYSIDINE SYNTHASE-RELATED"/>
    <property type="match status" value="1"/>
</dbReference>
<dbReference type="HAMAP" id="MF_01161">
    <property type="entry name" value="tRNA_Ile_lys_synt"/>
    <property type="match status" value="1"/>
</dbReference>
<dbReference type="GO" id="GO:0032267">
    <property type="term" value="F:tRNA(Ile)-lysidine synthase activity"/>
    <property type="evidence" value="ECO:0007669"/>
    <property type="project" value="UniProtKB-EC"/>
</dbReference>
<name>A0ABY8MLC4_9SPIO</name>
<evidence type="ECO:0000256" key="1">
    <source>
        <dbReference type="ARBA" id="ARBA00022598"/>
    </source>
</evidence>
<keyword evidence="1 6" id="KW-0436">Ligase</keyword>
<comment type="catalytic activity">
    <reaction evidence="5 6">
        <text>cytidine(34) in tRNA(Ile2) + L-lysine + ATP = lysidine(34) in tRNA(Ile2) + AMP + diphosphate + H(+)</text>
        <dbReference type="Rhea" id="RHEA:43744"/>
        <dbReference type="Rhea" id="RHEA-COMP:10625"/>
        <dbReference type="Rhea" id="RHEA-COMP:10670"/>
        <dbReference type="ChEBI" id="CHEBI:15378"/>
        <dbReference type="ChEBI" id="CHEBI:30616"/>
        <dbReference type="ChEBI" id="CHEBI:32551"/>
        <dbReference type="ChEBI" id="CHEBI:33019"/>
        <dbReference type="ChEBI" id="CHEBI:82748"/>
        <dbReference type="ChEBI" id="CHEBI:83665"/>
        <dbReference type="ChEBI" id="CHEBI:456215"/>
        <dbReference type="EC" id="6.3.4.19"/>
    </reaction>
</comment>
<keyword evidence="6" id="KW-0963">Cytoplasm</keyword>
<dbReference type="SUPFAM" id="SSF52402">
    <property type="entry name" value="Adenine nucleotide alpha hydrolases-like"/>
    <property type="match status" value="1"/>
</dbReference>
<evidence type="ECO:0000313" key="9">
    <source>
        <dbReference type="Proteomes" id="UP001228690"/>
    </source>
</evidence>
<feature type="domain" description="tRNA(Ile)-lysidine/2-thiocytidine synthase N-terminal" evidence="7">
    <location>
        <begin position="169"/>
        <end position="259"/>
    </location>
</feature>
<dbReference type="RefSeq" id="WP_326927795.1">
    <property type="nucleotide sequence ID" value="NZ_CP123443.1"/>
</dbReference>
<keyword evidence="2 6" id="KW-0819">tRNA processing</keyword>
<dbReference type="EC" id="6.3.4.19" evidence="6"/>
<dbReference type="InterPro" id="IPR012795">
    <property type="entry name" value="tRNA_Ile_lys_synt_N"/>
</dbReference>
<keyword evidence="9" id="KW-1185">Reference proteome</keyword>
<comment type="similarity">
    <text evidence="6">Belongs to the tRNA(Ile)-lysidine synthase family.</text>
</comment>
<keyword evidence="3 6" id="KW-0547">Nucleotide-binding</keyword>